<evidence type="ECO:0000313" key="1">
    <source>
        <dbReference type="Proteomes" id="UP000887565"/>
    </source>
</evidence>
<organism evidence="1 2">
    <name type="scientific">Romanomermis culicivorax</name>
    <name type="common">Nematode worm</name>
    <dbReference type="NCBI Taxonomy" id="13658"/>
    <lineage>
        <taxon>Eukaryota</taxon>
        <taxon>Metazoa</taxon>
        <taxon>Ecdysozoa</taxon>
        <taxon>Nematoda</taxon>
        <taxon>Enoplea</taxon>
        <taxon>Dorylaimia</taxon>
        <taxon>Mermithida</taxon>
        <taxon>Mermithoidea</taxon>
        <taxon>Mermithidae</taxon>
        <taxon>Romanomermis</taxon>
    </lineage>
</organism>
<evidence type="ECO:0000313" key="2">
    <source>
        <dbReference type="WBParaSite" id="nRc.2.0.1.t29699-RA"/>
    </source>
</evidence>
<protein>
    <submittedName>
        <fullName evidence="2">Uncharacterized protein</fullName>
    </submittedName>
</protein>
<dbReference type="Proteomes" id="UP000887565">
    <property type="component" value="Unplaced"/>
</dbReference>
<accession>A0A915JUF5</accession>
<keyword evidence="1" id="KW-1185">Reference proteome</keyword>
<dbReference type="WBParaSite" id="nRc.2.0.1.t29699-RA">
    <property type="protein sequence ID" value="nRc.2.0.1.t29699-RA"/>
    <property type="gene ID" value="nRc.2.0.1.g29699"/>
</dbReference>
<dbReference type="AlphaFoldDB" id="A0A915JUF5"/>
<reference evidence="2" key="1">
    <citation type="submission" date="2022-11" db="UniProtKB">
        <authorList>
            <consortium name="WormBaseParasite"/>
        </authorList>
    </citation>
    <scope>IDENTIFICATION</scope>
</reference>
<name>A0A915JUF5_ROMCU</name>
<sequence>MNLHLYQQTVRRRDIVPPELQFIRIVERNNVKIVVPPVTLATAPRRLVAHVAAATHWTRRIDATSRRRFGGRIVERRSTIIITIIDRNFHTINFIFIFIDHQI</sequence>
<proteinExistence type="predicted"/>